<accession>A0A8J3EB84</accession>
<comment type="caution">
    <text evidence="2">The sequence shown here is derived from an EMBL/GenBank/DDBJ whole genome shotgun (WGS) entry which is preliminary data.</text>
</comment>
<name>A0A8J3EB84_9PROT</name>
<gene>
    <name evidence="2" type="ORF">GCM10010964_23010</name>
</gene>
<protein>
    <recommendedName>
        <fullName evidence="1">SnoaL-like domain-containing protein</fullName>
    </recommendedName>
</protein>
<dbReference type="EMBL" id="BMKS01000006">
    <property type="protein sequence ID" value="GGG34479.1"/>
    <property type="molecule type" value="Genomic_DNA"/>
</dbReference>
<dbReference type="SUPFAM" id="SSF54427">
    <property type="entry name" value="NTF2-like"/>
    <property type="match status" value="1"/>
</dbReference>
<dbReference type="Proteomes" id="UP000597507">
    <property type="component" value="Unassembled WGS sequence"/>
</dbReference>
<reference evidence="2 3" key="1">
    <citation type="journal article" date="2014" name="Int. J. Syst. Evol. Microbiol.">
        <title>Complete genome sequence of Corynebacterium casei LMG S-19264T (=DSM 44701T), isolated from a smear-ripened cheese.</title>
        <authorList>
            <consortium name="US DOE Joint Genome Institute (JGI-PGF)"/>
            <person name="Walter F."/>
            <person name="Albersmeier A."/>
            <person name="Kalinowski J."/>
            <person name="Ruckert C."/>
        </authorList>
    </citation>
    <scope>NUCLEOTIDE SEQUENCE [LARGE SCALE GENOMIC DNA]</scope>
    <source>
        <strain evidence="2 3">CGMCC 1.16330</strain>
    </source>
</reference>
<dbReference type="InterPro" id="IPR037401">
    <property type="entry name" value="SnoaL-like"/>
</dbReference>
<dbReference type="AlphaFoldDB" id="A0A8J3EB84"/>
<dbReference type="InterPro" id="IPR032710">
    <property type="entry name" value="NTF2-like_dom_sf"/>
</dbReference>
<keyword evidence="3" id="KW-1185">Reference proteome</keyword>
<evidence type="ECO:0000313" key="3">
    <source>
        <dbReference type="Proteomes" id="UP000597507"/>
    </source>
</evidence>
<evidence type="ECO:0000313" key="2">
    <source>
        <dbReference type="EMBL" id="GGG34479.1"/>
    </source>
</evidence>
<proteinExistence type="predicted"/>
<dbReference type="RefSeq" id="WP_188900295.1">
    <property type="nucleotide sequence ID" value="NZ_BMKS01000006.1"/>
</dbReference>
<evidence type="ECO:0000259" key="1">
    <source>
        <dbReference type="Pfam" id="PF13577"/>
    </source>
</evidence>
<sequence length="145" mass="15540">MDEIRKAALITLCAQAIARFWAALDAPDHETVARSMAPAGVWHRQGKALRGPEGVRAALAERPAGRVTAHMVQNLVVELADENTATARYLSLVYRHDADRAPEGPVPLGDALSIAAVSDRLRRGADGAWPVVERRSRPVFSAAAG</sequence>
<organism evidence="2 3">
    <name type="scientific">Caldovatus sediminis</name>
    <dbReference type="NCBI Taxonomy" id="2041189"/>
    <lineage>
        <taxon>Bacteria</taxon>
        <taxon>Pseudomonadati</taxon>
        <taxon>Pseudomonadota</taxon>
        <taxon>Alphaproteobacteria</taxon>
        <taxon>Acetobacterales</taxon>
        <taxon>Roseomonadaceae</taxon>
        <taxon>Caldovatus</taxon>
    </lineage>
</organism>
<dbReference type="Pfam" id="PF13577">
    <property type="entry name" value="SnoaL_4"/>
    <property type="match status" value="1"/>
</dbReference>
<feature type="domain" description="SnoaL-like" evidence="1">
    <location>
        <begin position="13"/>
        <end position="135"/>
    </location>
</feature>
<dbReference type="Gene3D" id="3.10.450.50">
    <property type="match status" value="1"/>
</dbReference>